<dbReference type="PANTHER" id="PTHR47505:SF1">
    <property type="entry name" value="DNA UTILIZATION PROTEIN YHGH"/>
    <property type="match status" value="1"/>
</dbReference>
<keyword evidence="3" id="KW-1185">Reference proteome</keyword>
<sequence>MHAAAAYEDTVRAVLLAHKERGALALVGPLGEALAGAVRASVTGGTTDAAEGADGAAGGPQGAVGGLGGALYGPPGTGDGSHGTTVGVRGEARGPRGELYLYASRGERYSPAGGLPGLPGLPGPPGTPGLRGKVYGPRDRAPGPPATRYGTHGAPGGPCGAPGGPHSAPGGPYSASGGPSSASGGRGAPDGRRGKAYGPQSGAVDGPARPPGAVDRAADSRRAAHGSVGPGLVLLVPVPSAGRAVRARGHDPVRRIAYAAAGELRRHGIRARVLTALRQRRAVADQAGLNSRERQANLAGALELAAGAGRLLRDAEHVVVVDDVMTTGASLAEAARALRSVDGAYGEGDDRVSRTGSRAGNGGRARFEAQNQIGNQPNRGTQNDAVGVTANARLTGAKACGKTVSAAVVAASPESFEINRN</sequence>
<dbReference type="PANTHER" id="PTHR47505">
    <property type="entry name" value="DNA UTILIZATION PROTEIN YHGH"/>
    <property type="match status" value="1"/>
</dbReference>
<feature type="compositionally biased region" description="Gly residues" evidence="1">
    <location>
        <begin position="67"/>
        <end position="81"/>
    </location>
</feature>
<evidence type="ECO:0000313" key="2">
    <source>
        <dbReference type="EMBL" id="GHE72140.1"/>
    </source>
</evidence>
<dbReference type="EMBL" id="BNBT01000075">
    <property type="protein sequence ID" value="GHE72140.1"/>
    <property type="molecule type" value="Genomic_DNA"/>
</dbReference>
<evidence type="ECO:0000313" key="3">
    <source>
        <dbReference type="Proteomes" id="UP000608024"/>
    </source>
</evidence>
<accession>A0A918ZVE7</accession>
<evidence type="ECO:0008006" key="4">
    <source>
        <dbReference type="Google" id="ProtNLM"/>
    </source>
</evidence>
<feature type="region of interest" description="Disordered" evidence="1">
    <location>
        <begin position="67"/>
        <end position="92"/>
    </location>
</feature>
<dbReference type="InterPro" id="IPR051910">
    <property type="entry name" value="ComF/GntX_DNA_util-trans"/>
</dbReference>
<proteinExistence type="predicted"/>
<gene>
    <name evidence="2" type="ORF">GCM10018785_45490</name>
</gene>
<dbReference type="SUPFAM" id="SSF53271">
    <property type="entry name" value="PRTase-like"/>
    <property type="match status" value="1"/>
</dbReference>
<protein>
    <recommendedName>
        <fullName evidence="4">ComF family protein</fullName>
    </recommendedName>
</protein>
<evidence type="ECO:0000256" key="1">
    <source>
        <dbReference type="SAM" id="MobiDB-lite"/>
    </source>
</evidence>
<organism evidence="2 3">
    <name type="scientific">Streptomyces longispororuber</name>
    <dbReference type="NCBI Taxonomy" id="68230"/>
    <lineage>
        <taxon>Bacteria</taxon>
        <taxon>Bacillati</taxon>
        <taxon>Actinomycetota</taxon>
        <taxon>Actinomycetes</taxon>
        <taxon>Kitasatosporales</taxon>
        <taxon>Streptomycetaceae</taxon>
        <taxon>Streptomyces</taxon>
    </lineage>
</organism>
<feature type="compositionally biased region" description="Gly residues" evidence="1">
    <location>
        <begin position="153"/>
        <end position="163"/>
    </location>
</feature>
<dbReference type="Proteomes" id="UP000608024">
    <property type="component" value="Unassembled WGS sequence"/>
</dbReference>
<dbReference type="InterPro" id="IPR029057">
    <property type="entry name" value="PRTase-like"/>
</dbReference>
<name>A0A918ZVE7_9ACTN</name>
<reference evidence="2" key="1">
    <citation type="journal article" date="2014" name="Int. J. Syst. Evol. Microbiol.">
        <title>Complete genome sequence of Corynebacterium casei LMG S-19264T (=DSM 44701T), isolated from a smear-ripened cheese.</title>
        <authorList>
            <consortium name="US DOE Joint Genome Institute (JGI-PGF)"/>
            <person name="Walter F."/>
            <person name="Albersmeier A."/>
            <person name="Kalinowski J."/>
            <person name="Ruckert C."/>
        </authorList>
    </citation>
    <scope>NUCLEOTIDE SEQUENCE</scope>
    <source>
        <strain evidence="2">JCM 4784</strain>
    </source>
</reference>
<feature type="compositionally biased region" description="Low complexity" evidence="1">
    <location>
        <begin position="164"/>
        <end position="183"/>
    </location>
</feature>
<feature type="region of interest" description="Disordered" evidence="1">
    <location>
        <begin position="111"/>
        <end position="225"/>
    </location>
</feature>
<dbReference type="AlphaFoldDB" id="A0A918ZVE7"/>
<dbReference type="Gene3D" id="3.40.50.2020">
    <property type="match status" value="1"/>
</dbReference>
<comment type="caution">
    <text evidence="2">The sequence shown here is derived from an EMBL/GenBank/DDBJ whole genome shotgun (WGS) entry which is preliminary data.</text>
</comment>
<reference evidence="2" key="2">
    <citation type="submission" date="2020-09" db="EMBL/GenBank/DDBJ databases">
        <authorList>
            <person name="Sun Q."/>
            <person name="Ohkuma M."/>
        </authorList>
    </citation>
    <scope>NUCLEOTIDE SEQUENCE</scope>
    <source>
        <strain evidence="2">JCM 4784</strain>
    </source>
</reference>